<accession>A0A2J7TH54</accession>
<dbReference type="InterPro" id="IPR018247">
    <property type="entry name" value="EF_Hand_1_Ca_BS"/>
</dbReference>
<dbReference type="InterPro" id="IPR002048">
    <property type="entry name" value="EF_hand_dom"/>
</dbReference>
<dbReference type="PROSITE" id="PS50222">
    <property type="entry name" value="EF_HAND_2"/>
    <property type="match status" value="1"/>
</dbReference>
<evidence type="ECO:0000259" key="2">
    <source>
        <dbReference type="PROSITE" id="PS50222"/>
    </source>
</evidence>
<dbReference type="Proteomes" id="UP000236286">
    <property type="component" value="Unassembled WGS sequence"/>
</dbReference>
<dbReference type="GO" id="GO:0005509">
    <property type="term" value="F:calcium ion binding"/>
    <property type="evidence" value="ECO:0007669"/>
    <property type="project" value="InterPro"/>
</dbReference>
<gene>
    <name evidence="3" type="ORF">CR492_09615</name>
</gene>
<dbReference type="EMBL" id="PDZR01000009">
    <property type="protein sequence ID" value="PNG26103.1"/>
    <property type="molecule type" value="Genomic_DNA"/>
</dbReference>
<comment type="caution">
    <text evidence="3">The sequence shown here is derived from an EMBL/GenBank/DDBJ whole genome shotgun (WGS) entry which is preliminary data.</text>
</comment>
<feature type="domain" description="EF-hand" evidence="2">
    <location>
        <begin position="281"/>
        <end position="303"/>
    </location>
</feature>
<dbReference type="Gene3D" id="3.40.50.1460">
    <property type="match status" value="1"/>
</dbReference>
<dbReference type="GO" id="GO:0005737">
    <property type="term" value="C:cytoplasm"/>
    <property type="evidence" value="ECO:0007669"/>
    <property type="project" value="TreeGrafter"/>
</dbReference>
<dbReference type="OrthoDB" id="6872474at2"/>
<evidence type="ECO:0000256" key="1">
    <source>
        <dbReference type="SAM" id="SignalP"/>
    </source>
</evidence>
<proteinExistence type="predicted"/>
<feature type="signal peptide" evidence="1">
    <location>
        <begin position="1"/>
        <end position="41"/>
    </location>
</feature>
<reference evidence="3 4" key="1">
    <citation type="submission" date="2017-10" db="EMBL/GenBank/DDBJ databases">
        <title>Genome announcement of Methylocella silvestris TVC from permafrost.</title>
        <authorList>
            <person name="Wang J."/>
            <person name="Geng K."/>
            <person name="Ul-Haque F."/>
            <person name="Crombie A.T."/>
            <person name="Street L.E."/>
            <person name="Wookey P.A."/>
            <person name="Murrell J.C."/>
            <person name="Pratscher J."/>
        </authorList>
    </citation>
    <scope>NUCLEOTIDE SEQUENCE [LARGE SCALE GENOMIC DNA]</scope>
    <source>
        <strain evidence="3 4">TVC</strain>
    </source>
</reference>
<protein>
    <recommendedName>
        <fullName evidence="2">EF-hand domain-containing protein</fullName>
    </recommendedName>
</protein>
<name>A0A2J7TH54_METSI</name>
<dbReference type="SUPFAM" id="SSF52129">
    <property type="entry name" value="Caspase-like"/>
    <property type="match status" value="1"/>
</dbReference>
<dbReference type="GO" id="GO:0006508">
    <property type="term" value="P:proteolysis"/>
    <property type="evidence" value="ECO:0007669"/>
    <property type="project" value="InterPro"/>
</dbReference>
<dbReference type="InterPro" id="IPR050452">
    <property type="entry name" value="Metacaspase"/>
</dbReference>
<feature type="chain" id="PRO_5014372675" description="EF-hand domain-containing protein" evidence="1">
    <location>
        <begin position="42"/>
        <end position="577"/>
    </location>
</feature>
<dbReference type="AlphaFoldDB" id="A0A2J7TH54"/>
<keyword evidence="1" id="KW-0732">Signal</keyword>
<sequence>MMSTPSTGVSNGGVNKMKKLCCLLAPAFLAALIMGVPAAYAAPAPVAVQNPGEVHAIVVGIDQYQHLAQLRGAVADAKDIEASLRVMGVTDIAALYDDKADRDSILKAVYDLSARVKRGDLVILSIAGHGAQEPERVKGSEADGKDAVFLLAGFEPAGPGTRQRILDKEFNHLIKIFESRGARVAFVADSCSGGGLAREVDPRGGELIYRAAPTYKITEDELKPVSSPSDAFSTELDFERSIFLAAVDKHSKAPEVKVPGVEGYRGALSYAFARALEGAADANGDGKITVEELFAYVRQVTYQLSDQRQMIVSASPPSVKASVEPVVELTRSVTYIAPPSLSQTAALSARIGAGAGANPPPKKPTLAVERPVRIATLDGSNTELIGLAPLEAKFEIVSPRQNPELVWDPKSGDVIAAGDVIAHEVSRDDLPAVIDRAAAIRALKAMATRSVQPILLMPDSKLHRLGAQVDVAIDQLSDRSLIMFNIAGDGTVQLLYPQNAAEAGPMEKPQFRLPIKVRAPFGADQIVAISAPERMPELAQALGRLNARRTAGQLVKFIAQNSDADMRVGSVGVFTSP</sequence>
<dbReference type="PROSITE" id="PS00018">
    <property type="entry name" value="EF_HAND_1"/>
    <property type="match status" value="1"/>
</dbReference>
<dbReference type="Pfam" id="PF00656">
    <property type="entry name" value="Peptidase_C14"/>
    <property type="match status" value="1"/>
</dbReference>
<dbReference type="InterPro" id="IPR029030">
    <property type="entry name" value="Caspase-like_dom_sf"/>
</dbReference>
<dbReference type="PANTHER" id="PTHR48104">
    <property type="entry name" value="METACASPASE-4"/>
    <property type="match status" value="1"/>
</dbReference>
<organism evidence="3 4">
    <name type="scientific">Methylocella silvestris</name>
    <dbReference type="NCBI Taxonomy" id="199596"/>
    <lineage>
        <taxon>Bacteria</taxon>
        <taxon>Pseudomonadati</taxon>
        <taxon>Pseudomonadota</taxon>
        <taxon>Alphaproteobacteria</taxon>
        <taxon>Hyphomicrobiales</taxon>
        <taxon>Beijerinckiaceae</taxon>
        <taxon>Methylocella</taxon>
    </lineage>
</organism>
<dbReference type="GO" id="GO:0004197">
    <property type="term" value="F:cysteine-type endopeptidase activity"/>
    <property type="evidence" value="ECO:0007669"/>
    <property type="project" value="InterPro"/>
</dbReference>
<evidence type="ECO:0000313" key="4">
    <source>
        <dbReference type="Proteomes" id="UP000236286"/>
    </source>
</evidence>
<dbReference type="InterPro" id="IPR011600">
    <property type="entry name" value="Pept_C14_caspase"/>
</dbReference>
<dbReference type="PANTHER" id="PTHR48104:SF30">
    <property type="entry name" value="METACASPASE-1"/>
    <property type="match status" value="1"/>
</dbReference>
<evidence type="ECO:0000313" key="3">
    <source>
        <dbReference type="EMBL" id="PNG26103.1"/>
    </source>
</evidence>